<protein>
    <recommendedName>
        <fullName evidence="3">NodB homology domain-containing protein</fullName>
    </recommendedName>
</protein>
<keyword evidence="5" id="KW-1185">Reference proteome</keyword>
<dbReference type="InterPro" id="IPR050248">
    <property type="entry name" value="Polysacc_deacetylase_ArnD"/>
</dbReference>
<evidence type="ECO:0000256" key="1">
    <source>
        <dbReference type="SAM" id="MobiDB-lite"/>
    </source>
</evidence>
<dbReference type="GO" id="GO:0005975">
    <property type="term" value="P:carbohydrate metabolic process"/>
    <property type="evidence" value="ECO:0007669"/>
    <property type="project" value="InterPro"/>
</dbReference>
<dbReference type="SUPFAM" id="SSF88713">
    <property type="entry name" value="Glycoside hydrolase/deacetylase"/>
    <property type="match status" value="1"/>
</dbReference>
<proteinExistence type="predicted"/>
<organism evidence="4 5">
    <name type="scientific">Butyribacter intestini</name>
    <dbReference type="NCBI Taxonomy" id="1703332"/>
    <lineage>
        <taxon>Bacteria</taxon>
        <taxon>Bacillati</taxon>
        <taxon>Bacillota</taxon>
        <taxon>Clostridia</taxon>
        <taxon>Lachnospirales</taxon>
        <taxon>Lachnospiraceae</taxon>
        <taxon>Butyribacter</taxon>
    </lineage>
</organism>
<sequence length="313" mass="36000">MKRRDEMRIESYRERAVRSRRRRERELKKTRFILMNAAIALVVILIVFVVAIIKLNGKGNSGSKDYTQENIKKKDTKKAKKPVMTATPAPTKKAVTQNTGVGAKKWIRTDLDKDKPMIALSFDDGPYTPVTSKILKVLKKYDSRATFFVVGNRIQTYKEILKESYDMGNQIGSHTYDHEDLSKKNKKQLISEMRKTNRELRSVIGCNATLIRPPYGNISDLMRKVIKIPMMYWSVDTDDWKWRNTAKILAGCKNVKDGDIILMHDLYPSTANAVKKLVPRLRKKGYQLVTIDELFYYKGIKAKAGKVYASGRK</sequence>
<dbReference type="EMBL" id="LLKB01000006">
    <property type="protein sequence ID" value="KQC84257.1"/>
    <property type="molecule type" value="Genomic_DNA"/>
</dbReference>
<name>A0AAW3JMI2_9FIRM</name>
<dbReference type="Proteomes" id="UP000050833">
    <property type="component" value="Unassembled WGS sequence"/>
</dbReference>
<accession>A0AAW3JMI2</accession>
<feature type="transmembrane region" description="Helical" evidence="2">
    <location>
        <begin position="32"/>
        <end position="53"/>
    </location>
</feature>
<comment type="caution">
    <text evidence="4">The sequence shown here is derived from an EMBL/GenBank/DDBJ whole genome shotgun (WGS) entry which is preliminary data.</text>
</comment>
<evidence type="ECO:0000313" key="5">
    <source>
        <dbReference type="Proteomes" id="UP000050833"/>
    </source>
</evidence>
<dbReference type="RefSeq" id="WP_055945743.1">
    <property type="nucleotide sequence ID" value="NZ_JAQDCV010000003.1"/>
</dbReference>
<dbReference type="Pfam" id="PF01522">
    <property type="entry name" value="Polysacc_deac_1"/>
    <property type="match status" value="1"/>
</dbReference>
<reference evidence="4 5" key="1">
    <citation type="submission" date="2015-10" db="EMBL/GenBank/DDBJ databases">
        <title>Butyribacter intestini gen. nov., sp. nov., a butyric acid-producing bacterium of the family Lachnospiraceae isolated from the human faeces.</title>
        <authorList>
            <person name="Zou Y."/>
            <person name="Xue W."/>
            <person name="Luo G."/>
            <person name="Lv M."/>
        </authorList>
    </citation>
    <scope>NUCLEOTIDE SEQUENCE [LARGE SCALE GENOMIC DNA]</scope>
    <source>
        <strain evidence="4 5">TF01-11</strain>
    </source>
</reference>
<feature type="compositionally biased region" description="Low complexity" evidence="1">
    <location>
        <begin position="82"/>
        <end position="96"/>
    </location>
</feature>
<feature type="region of interest" description="Disordered" evidence="1">
    <location>
        <begin position="63"/>
        <end position="97"/>
    </location>
</feature>
<keyword evidence="2" id="KW-1133">Transmembrane helix</keyword>
<dbReference type="CDD" id="cd10954">
    <property type="entry name" value="CE4_CtAXE_like"/>
    <property type="match status" value="1"/>
</dbReference>
<evidence type="ECO:0000259" key="3">
    <source>
        <dbReference type="PROSITE" id="PS51677"/>
    </source>
</evidence>
<dbReference type="InterPro" id="IPR002509">
    <property type="entry name" value="NODB_dom"/>
</dbReference>
<evidence type="ECO:0000256" key="2">
    <source>
        <dbReference type="SAM" id="Phobius"/>
    </source>
</evidence>
<gene>
    <name evidence="4" type="ORF">APZ18_13170</name>
</gene>
<evidence type="ECO:0000313" key="4">
    <source>
        <dbReference type="EMBL" id="KQC84257.1"/>
    </source>
</evidence>
<feature type="domain" description="NodB homology" evidence="3">
    <location>
        <begin position="116"/>
        <end position="289"/>
    </location>
</feature>
<dbReference type="AlphaFoldDB" id="A0AAW3JMI2"/>
<dbReference type="Gene3D" id="3.20.20.370">
    <property type="entry name" value="Glycoside hydrolase/deacetylase"/>
    <property type="match status" value="1"/>
</dbReference>
<dbReference type="PROSITE" id="PS51677">
    <property type="entry name" value="NODB"/>
    <property type="match status" value="1"/>
</dbReference>
<keyword evidence="2" id="KW-0472">Membrane</keyword>
<keyword evidence="2" id="KW-0812">Transmembrane</keyword>
<dbReference type="InterPro" id="IPR011330">
    <property type="entry name" value="Glyco_hydro/deAcase_b/a-brl"/>
</dbReference>
<dbReference type="PANTHER" id="PTHR10587">
    <property type="entry name" value="GLYCOSYL TRANSFERASE-RELATED"/>
    <property type="match status" value="1"/>
</dbReference>
<dbReference type="GO" id="GO:0016810">
    <property type="term" value="F:hydrolase activity, acting on carbon-nitrogen (but not peptide) bonds"/>
    <property type="evidence" value="ECO:0007669"/>
    <property type="project" value="InterPro"/>
</dbReference>